<accession>A0ABU6PZV7</accession>
<protein>
    <submittedName>
        <fullName evidence="2">Uncharacterized protein</fullName>
    </submittedName>
</protein>
<comment type="caution">
    <text evidence="2">The sequence shown here is derived from an EMBL/GenBank/DDBJ whole genome shotgun (WGS) entry which is preliminary data.</text>
</comment>
<proteinExistence type="predicted"/>
<dbReference type="RefSeq" id="WP_328281789.1">
    <property type="nucleotide sequence ID" value="NZ_JARTLD010000066.1"/>
</dbReference>
<evidence type="ECO:0000313" key="3">
    <source>
        <dbReference type="Proteomes" id="UP001343257"/>
    </source>
</evidence>
<sequence>MTDHMEAREEDEELRRKHARLWNDLSALPEDQAHEWLDGFSSQIQLQQMKDQSYQYLKSTLRSPWLYVSLMIGISIPVLLYVGYIYTSLALE</sequence>
<dbReference type="EMBL" id="JARTLD010000066">
    <property type="protein sequence ID" value="MED5020413.1"/>
    <property type="molecule type" value="Genomic_DNA"/>
</dbReference>
<keyword evidence="1" id="KW-0812">Transmembrane</keyword>
<evidence type="ECO:0000313" key="2">
    <source>
        <dbReference type="EMBL" id="MED5020413.1"/>
    </source>
</evidence>
<dbReference type="Proteomes" id="UP001343257">
    <property type="component" value="Unassembled WGS sequence"/>
</dbReference>
<keyword evidence="1" id="KW-0472">Membrane</keyword>
<reference evidence="2 3" key="1">
    <citation type="submission" date="2023-03" db="EMBL/GenBank/DDBJ databases">
        <title>Bacillus Genome Sequencing.</title>
        <authorList>
            <person name="Dunlap C."/>
        </authorList>
    </citation>
    <scope>NUCLEOTIDE SEQUENCE [LARGE SCALE GENOMIC DNA]</scope>
    <source>
        <strain evidence="2 3">NRS-52</strain>
    </source>
</reference>
<name>A0ABU6PZV7_9BACL</name>
<feature type="transmembrane region" description="Helical" evidence="1">
    <location>
        <begin position="65"/>
        <end position="86"/>
    </location>
</feature>
<keyword evidence="1" id="KW-1133">Transmembrane helix</keyword>
<gene>
    <name evidence="2" type="ORF">P9847_24395</name>
</gene>
<keyword evidence="3" id="KW-1185">Reference proteome</keyword>
<evidence type="ECO:0000256" key="1">
    <source>
        <dbReference type="SAM" id="Phobius"/>
    </source>
</evidence>
<organism evidence="2 3">
    <name type="scientific">Paenibacillus chibensis</name>
    <dbReference type="NCBI Taxonomy" id="59846"/>
    <lineage>
        <taxon>Bacteria</taxon>
        <taxon>Bacillati</taxon>
        <taxon>Bacillota</taxon>
        <taxon>Bacilli</taxon>
        <taxon>Bacillales</taxon>
        <taxon>Paenibacillaceae</taxon>
        <taxon>Paenibacillus</taxon>
    </lineage>
</organism>